<dbReference type="Pfam" id="PF00155">
    <property type="entry name" value="Aminotran_1_2"/>
    <property type="match status" value="1"/>
</dbReference>
<evidence type="ECO:0000313" key="8">
    <source>
        <dbReference type="Proteomes" id="UP000051589"/>
    </source>
</evidence>
<sequence>MKYDFDKLVNRRNTNSAKWDSQAKNYHNDHLMHLGVADMDFVSPEPIQTALRGVIDHGVYGYTDVDDAFYAAIQEHYLAKYGLKIPRDWIVYSPRVINSAAAFINTMTREGDGVIINEPCYSPLKDAIVTNDRQAIPVPTKFDAGAWHMDFEAIEEAAAQPLNRAMFFVNPDNPTGTVWDEAAVQQLMNIAAKNKILLFTDEIHADLLKAGIKHHSLIEFADQYDQIIVANSLTKSYNIPGLEISYLIVPNEQIRETIQTEFYRMEIHNPNIFSLPAFSAGYRECGDWLKAVNAYIDDSETLVRDFLAKNCPGFVVYPRQGTYTLWISYRDLDVTAEKVQNWFLNEVGAEIYMGNAFGKYGDGFIRLNIATSQILLKEFLAGMQEHYRDLIN</sequence>
<protein>
    <recommendedName>
        <fullName evidence="2">cysteine-S-conjugate beta-lyase</fullName>
        <ecNumber evidence="2">4.4.1.13</ecNumber>
    </recommendedName>
</protein>
<comment type="similarity">
    <text evidence="5">Belongs to the class-II pyridoxal-phosphate-dependent aminotransferase family. MalY/PatB cystathionine beta-lyase subfamily.</text>
</comment>
<dbReference type="RefSeq" id="WP_061776328.1">
    <property type="nucleotide sequence ID" value="NZ_AYZH01000008.1"/>
</dbReference>
<keyword evidence="7" id="KW-0032">Aminotransferase</keyword>
<dbReference type="PATRIC" id="fig|1423803.3.peg.2043"/>
<gene>
    <name evidence="7" type="ORF">FD13_GL001984</name>
</gene>
<dbReference type="Gene3D" id="3.40.640.10">
    <property type="entry name" value="Type I PLP-dependent aspartate aminotransferase-like (Major domain)"/>
    <property type="match status" value="1"/>
</dbReference>
<dbReference type="PANTHER" id="PTHR43525:SF1">
    <property type="entry name" value="PROTEIN MALY"/>
    <property type="match status" value="1"/>
</dbReference>
<dbReference type="SUPFAM" id="SSF53383">
    <property type="entry name" value="PLP-dependent transferases"/>
    <property type="match status" value="1"/>
</dbReference>
<evidence type="ECO:0000256" key="2">
    <source>
        <dbReference type="ARBA" id="ARBA00012224"/>
    </source>
</evidence>
<dbReference type="InterPro" id="IPR015422">
    <property type="entry name" value="PyrdxlP-dep_Trfase_small"/>
</dbReference>
<organism evidence="7 8">
    <name type="scientific">Levilactobacillus senmaizukei DSM 21775 = NBRC 103853</name>
    <dbReference type="NCBI Taxonomy" id="1423803"/>
    <lineage>
        <taxon>Bacteria</taxon>
        <taxon>Bacillati</taxon>
        <taxon>Bacillota</taxon>
        <taxon>Bacilli</taxon>
        <taxon>Lactobacillales</taxon>
        <taxon>Lactobacillaceae</taxon>
        <taxon>Levilactobacillus</taxon>
    </lineage>
</organism>
<dbReference type="Gene3D" id="3.90.1150.10">
    <property type="entry name" value="Aspartate Aminotransferase, domain 1"/>
    <property type="match status" value="1"/>
</dbReference>
<comment type="cofactor">
    <cofactor evidence="1">
        <name>pyridoxal 5'-phosphate</name>
        <dbReference type="ChEBI" id="CHEBI:597326"/>
    </cofactor>
</comment>
<reference evidence="7 8" key="1">
    <citation type="journal article" date="2015" name="Genome Announc.">
        <title>Expanding the biotechnology potential of lactobacilli through comparative genomics of 213 strains and associated genera.</title>
        <authorList>
            <person name="Sun Z."/>
            <person name="Harris H.M."/>
            <person name="McCann A."/>
            <person name="Guo C."/>
            <person name="Argimon S."/>
            <person name="Zhang W."/>
            <person name="Yang X."/>
            <person name="Jeffery I.B."/>
            <person name="Cooney J.C."/>
            <person name="Kagawa T.F."/>
            <person name="Liu W."/>
            <person name="Song Y."/>
            <person name="Salvetti E."/>
            <person name="Wrobel A."/>
            <person name="Rasinkangas P."/>
            <person name="Parkhill J."/>
            <person name="Rea M.C."/>
            <person name="O'Sullivan O."/>
            <person name="Ritari J."/>
            <person name="Douillard F.P."/>
            <person name="Paul Ross R."/>
            <person name="Yang R."/>
            <person name="Briner A.E."/>
            <person name="Felis G.E."/>
            <person name="de Vos W.M."/>
            <person name="Barrangou R."/>
            <person name="Klaenhammer T.R."/>
            <person name="Caufield P.W."/>
            <person name="Cui Y."/>
            <person name="Zhang H."/>
            <person name="O'Toole P.W."/>
        </authorList>
    </citation>
    <scope>NUCLEOTIDE SEQUENCE [LARGE SCALE GENOMIC DNA]</scope>
    <source>
        <strain evidence="7 8">DSM 21775</strain>
    </source>
</reference>
<keyword evidence="7" id="KW-0808">Transferase</keyword>
<evidence type="ECO:0000313" key="7">
    <source>
        <dbReference type="EMBL" id="KRN02305.1"/>
    </source>
</evidence>
<evidence type="ECO:0000256" key="1">
    <source>
        <dbReference type="ARBA" id="ARBA00001933"/>
    </source>
</evidence>
<keyword evidence="4" id="KW-0456">Lyase</keyword>
<dbReference type="InterPro" id="IPR051798">
    <property type="entry name" value="Class-II_PLP-Dep_Aminotrans"/>
</dbReference>
<evidence type="ECO:0000259" key="6">
    <source>
        <dbReference type="Pfam" id="PF00155"/>
    </source>
</evidence>
<proteinExistence type="inferred from homology"/>
<evidence type="ECO:0000256" key="3">
    <source>
        <dbReference type="ARBA" id="ARBA00022898"/>
    </source>
</evidence>
<dbReference type="EC" id="4.4.1.13" evidence="2"/>
<dbReference type="Proteomes" id="UP000051589">
    <property type="component" value="Unassembled WGS sequence"/>
</dbReference>
<evidence type="ECO:0000256" key="5">
    <source>
        <dbReference type="ARBA" id="ARBA00037974"/>
    </source>
</evidence>
<dbReference type="InterPro" id="IPR015421">
    <property type="entry name" value="PyrdxlP-dep_Trfase_major"/>
</dbReference>
<dbReference type="STRING" id="1423803.FD13_GL001984"/>
<dbReference type="GO" id="GO:0030170">
    <property type="term" value="F:pyridoxal phosphate binding"/>
    <property type="evidence" value="ECO:0007669"/>
    <property type="project" value="InterPro"/>
</dbReference>
<name>A0A0R2DE95_9LACO</name>
<comment type="caution">
    <text evidence="7">The sequence shown here is derived from an EMBL/GenBank/DDBJ whole genome shotgun (WGS) entry which is preliminary data.</text>
</comment>
<dbReference type="GO" id="GO:0008483">
    <property type="term" value="F:transaminase activity"/>
    <property type="evidence" value="ECO:0007669"/>
    <property type="project" value="UniProtKB-KW"/>
</dbReference>
<dbReference type="InterPro" id="IPR004839">
    <property type="entry name" value="Aminotransferase_I/II_large"/>
</dbReference>
<keyword evidence="3" id="KW-0663">Pyridoxal phosphate</keyword>
<dbReference type="OrthoDB" id="9802872at2"/>
<dbReference type="GO" id="GO:0047804">
    <property type="term" value="F:cysteine-S-conjugate beta-lyase activity"/>
    <property type="evidence" value="ECO:0007669"/>
    <property type="project" value="UniProtKB-EC"/>
</dbReference>
<feature type="domain" description="Aminotransferase class I/classII large" evidence="6">
    <location>
        <begin position="56"/>
        <end position="377"/>
    </location>
</feature>
<accession>A0A0R2DE95</accession>
<dbReference type="AlphaFoldDB" id="A0A0R2DE95"/>
<dbReference type="EMBL" id="AYZH01000008">
    <property type="protein sequence ID" value="KRN02305.1"/>
    <property type="molecule type" value="Genomic_DNA"/>
</dbReference>
<dbReference type="CDD" id="cd00609">
    <property type="entry name" value="AAT_like"/>
    <property type="match status" value="1"/>
</dbReference>
<keyword evidence="8" id="KW-1185">Reference proteome</keyword>
<dbReference type="PANTHER" id="PTHR43525">
    <property type="entry name" value="PROTEIN MALY"/>
    <property type="match status" value="1"/>
</dbReference>
<dbReference type="InterPro" id="IPR015424">
    <property type="entry name" value="PyrdxlP-dep_Trfase"/>
</dbReference>
<evidence type="ECO:0000256" key="4">
    <source>
        <dbReference type="ARBA" id="ARBA00023239"/>
    </source>
</evidence>